<accession>A0A1Y4QLL8</accession>
<proteinExistence type="predicted"/>
<name>A0A1Y4QLL8_9FIRM</name>
<evidence type="ECO:0000313" key="2">
    <source>
        <dbReference type="Proteomes" id="UP000196258"/>
    </source>
</evidence>
<reference evidence="2" key="1">
    <citation type="submission" date="2017-04" db="EMBL/GenBank/DDBJ databases">
        <title>Function of individual gut microbiota members based on whole genome sequencing of pure cultures obtained from chicken caecum.</title>
        <authorList>
            <person name="Medvecky M."/>
            <person name="Cejkova D."/>
            <person name="Polansky O."/>
            <person name="Karasova D."/>
            <person name="Kubasova T."/>
            <person name="Cizek A."/>
            <person name="Rychlik I."/>
        </authorList>
    </citation>
    <scope>NUCLEOTIDE SEQUENCE [LARGE SCALE GENOMIC DNA]</scope>
    <source>
        <strain evidence="2">An149</strain>
    </source>
</reference>
<protein>
    <recommendedName>
        <fullName evidence="3">Flavodoxin-like domain-containing protein</fullName>
    </recommendedName>
</protein>
<sequence>MKIEILYTNKSRHIKPVAEAMARWVKTYAKSIDDFDDCNCIDLLIIGFDDSIWKDSQLENFIKHLNRHKVRNLALFNAFYINDHKMQNMIKLCQETDLPLMREQYSFKLTFKQLKEIDQNVIDGARLYVEDMVNLVRDYY</sequence>
<comment type="caution">
    <text evidence="1">The sequence shown here is derived from an EMBL/GenBank/DDBJ whole genome shotgun (WGS) entry which is preliminary data.</text>
</comment>
<dbReference type="RefSeq" id="WP_087255810.1">
    <property type="nucleotide sequence ID" value="NZ_CAJFOD010000103.1"/>
</dbReference>
<dbReference type="EMBL" id="NFLB01000005">
    <property type="protein sequence ID" value="OUQ05422.1"/>
    <property type="molecule type" value="Genomic_DNA"/>
</dbReference>
<dbReference type="AlphaFoldDB" id="A0A1Y4QLL8"/>
<gene>
    <name evidence="1" type="ORF">B5E91_05215</name>
</gene>
<evidence type="ECO:0000313" key="1">
    <source>
        <dbReference type="EMBL" id="OUQ05422.1"/>
    </source>
</evidence>
<dbReference type="Proteomes" id="UP000196258">
    <property type="component" value="Unassembled WGS sequence"/>
</dbReference>
<organism evidence="1 2">
    <name type="scientific">Thomasclavelia spiroformis</name>
    <dbReference type="NCBI Taxonomy" id="29348"/>
    <lineage>
        <taxon>Bacteria</taxon>
        <taxon>Bacillati</taxon>
        <taxon>Bacillota</taxon>
        <taxon>Erysipelotrichia</taxon>
        <taxon>Erysipelotrichales</taxon>
        <taxon>Coprobacillaceae</taxon>
        <taxon>Thomasclavelia</taxon>
    </lineage>
</organism>
<evidence type="ECO:0008006" key="3">
    <source>
        <dbReference type="Google" id="ProtNLM"/>
    </source>
</evidence>